<reference evidence="3 4" key="1">
    <citation type="submission" date="2018-01" db="EMBL/GenBank/DDBJ databases">
        <title>Superficieibacter electus gen. nov., sp. nov., an extended-spectrum beta-lactamase possessing member of the Enterobacteriaceae family, isolated from intensive care unit surfaces.</title>
        <authorList>
            <person name="Potter R.F."/>
            <person name="D'Souza A.W."/>
        </authorList>
    </citation>
    <scope>NUCLEOTIDE SEQUENCE [LARGE SCALE GENOMIC DNA]</scope>
    <source>
        <strain evidence="2 4">BP-1</strain>
        <strain evidence="1 3">BP-2</strain>
    </source>
</reference>
<dbReference type="RefSeq" id="WP_103676344.1">
    <property type="nucleotide sequence ID" value="NZ_PQGD01000012.1"/>
</dbReference>
<evidence type="ECO:0000313" key="4">
    <source>
        <dbReference type="Proteomes" id="UP000247005"/>
    </source>
</evidence>
<comment type="caution">
    <text evidence="2">The sequence shown here is derived from an EMBL/GenBank/DDBJ whole genome shotgun (WGS) entry which is preliminary data.</text>
</comment>
<sequence>MDKTRDFILGGLSRYGLADLPGRPYDSAFELIASPPTRKRLIVMGFNGSSADSHMTNGQSIMQDHSKPLVSNVHLGTQGEWGITHLAKRLQQIPISLGYRWEDVVFTNALMMCSTNASTLKQEASRHKLTVEQLVKYSTRFFENVTIPLCEPELIVAYSNSLQSLSAANILLKHFGDPSTLIYTQQKGYYTTFAFSAVLNDMEIPVICVRHMSRFKPSEELIETALEMMKRL</sequence>
<dbReference type="EMBL" id="PQGE01000009">
    <property type="protein sequence ID" value="POP44687.1"/>
    <property type="molecule type" value="Genomic_DNA"/>
</dbReference>
<dbReference type="Proteomes" id="UP000237073">
    <property type="component" value="Unassembled WGS sequence"/>
</dbReference>
<protein>
    <submittedName>
        <fullName evidence="2">Uncharacterized protein</fullName>
    </submittedName>
</protein>
<dbReference type="Proteomes" id="UP000247005">
    <property type="component" value="Unassembled WGS sequence"/>
</dbReference>
<dbReference type="EMBL" id="PQGD01000012">
    <property type="protein sequence ID" value="POP47424.1"/>
    <property type="molecule type" value="Genomic_DNA"/>
</dbReference>
<dbReference type="OrthoDB" id="6871985at2"/>
<proteinExistence type="predicted"/>
<gene>
    <name evidence="2" type="ORF">CHU32_15600</name>
    <name evidence="1" type="ORF">CHU33_12165</name>
</gene>
<accession>A0A2P5GMR7</accession>
<dbReference type="AlphaFoldDB" id="A0A2P5GMR7"/>
<organism evidence="2 4">
    <name type="scientific">Superficieibacter electus</name>
    <dbReference type="NCBI Taxonomy" id="2022662"/>
    <lineage>
        <taxon>Bacteria</taxon>
        <taxon>Pseudomonadati</taxon>
        <taxon>Pseudomonadota</taxon>
        <taxon>Gammaproteobacteria</taxon>
        <taxon>Enterobacterales</taxon>
        <taxon>Enterobacteriaceae</taxon>
        <taxon>Superficieibacter</taxon>
    </lineage>
</organism>
<evidence type="ECO:0000313" key="2">
    <source>
        <dbReference type="EMBL" id="POP47424.1"/>
    </source>
</evidence>
<evidence type="ECO:0000313" key="3">
    <source>
        <dbReference type="Proteomes" id="UP000237073"/>
    </source>
</evidence>
<evidence type="ECO:0000313" key="1">
    <source>
        <dbReference type="EMBL" id="POP44687.1"/>
    </source>
</evidence>
<keyword evidence="3" id="KW-1185">Reference proteome</keyword>
<name>A0A2P5GMR7_9ENTR</name>